<dbReference type="PANTHER" id="PTHR30055:SF234">
    <property type="entry name" value="HTH-TYPE TRANSCRIPTIONAL REGULATOR BETI"/>
    <property type="match status" value="1"/>
</dbReference>
<evidence type="ECO:0000313" key="6">
    <source>
        <dbReference type="EMBL" id="MFD1544090.1"/>
    </source>
</evidence>
<evidence type="ECO:0000256" key="1">
    <source>
        <dbReference type="ARBA" id="ARBA00023015"/>
    </source>
</evidence>
<feature type="domain" description="HTH tetR-type" evidence="5">
    <location>
        <begin position="10"/>
        <end position="70"/>
    </location>
</feature>
<keyword evidence="7" id="KW-1185">Reference proteome</keyword>
<proteinExistence type="predicted"/>
<protein>
    <submittedName>
        <fullName evidence="6">TetR/AcrR family transcriptional regulator</fullName>
    </submittedName>
</protein>
<dbReference type="Proteomes" id="UP001597097">
    <property type="component" value="Unassembled WGS sequence"/>
</dbReference>
<feature type="DNA-binding region" description="H-T-H motif" evidence="4">
    <location>
        <begin position="33"/>
        <end position="52"/>
    </location>
</feature>
<evidence type="ECO:0000256" key="3">
    <source>
        <dbReference type="ARBA" id="ARBA00023163"/>
    </source>
</evidence>
<sequence>MTGLRQLHREQVRDAISAAAISLFLARGFDEVPVTEIAAAARVSKPTLFKYFPAKEDLVLHRISDHQGEFARVVRQRAAGEHPLTALHRHFLDALARHDPVTGLNDQPEVLAFRRLAFDTPSVAARLLHFMAMDEDALTAALAEAPEIPDALTASLLAAQVLAAHRVLAKHNWQALADGRTLAEVEPAAVRRADRAFALLRHD</sequence>
<evidence type="ECO:0000256" key="4">
    <source>
        <dbReference type="PROSITE-ProRule" id="PRU00335"/>
    </source>
</evidence>
<gene>
    <name evidence="6" type="ORF">ACFSJ0_44100</name>
</gene>
<dbReference type="EMBL" id="JBHUCM010000043">
    <property type="protein sequence ID" value="MFD1544090.1"/>
    <property type="molecule type" value="Genomic_DNA"/>
</dbReference>
<dbReference type="PANTHER" id="PTHR30055">
    <property type="entry name" value="HTH-TYPE TRANSCRIPTIONAL REGULATOR RUTR"/>
    <property type="match status" value="1"/>
</dbReference>
<evidence type="ECO:0000313" key="7">
    <source>
        <dbReference type="Proteomes" id="UP001597097"/>
    </source>
</evidence>
<organism evidence="6 7">
    <name type="scientific">Nonomuraea guangzhouensis</name>
    <dbReference type="NCBI Taxonomy" id="1291555"/>
    <lineage>
        <taxon>Bacteria</taxon>
        <taxon>Bacillati</taxon>
        <taxon>Actinomycetota</taxon>
        <taxon>Actinomycetes</taxon>
        <taxon>Streptosporangiales</taxon>
        <taxon>Streptosporangiaceae</taxon>
        <taxon>Nonomuraea</taxon>
    </lineage>
</organism>
<dbReference type="Pfam" id="PF00440">
    <property type="entry name" value="TetR_N"/>
    <property type="match status" value="1"/>
</dbReference>
<keyword evidence="2 4" id="KW-0238">DNA-binding</keyword>
<keyword evidence="1" id="KW-0805">Transcription regulation</keyword>
<evidence type="ECO:0000256" key="2">
    <source>
        <dbReference type="ARBA" id="ARBA00023125"/>
    </source>
</evidence>
<evidence type="ECO:0000259" key="5">
    <source>
        <dbReference type="PROSITE" id="PS50977"/>
    </source>
</evidence>
<dbReference type="InterPro" id="IPR001647">
    <property type="entry name" value="HTH_TetR"/>
</dbReference>
<comment type="caution">
    <text evidence="6">The sequence shown here is derived from an EMBL/GenBank/DDBJ whole genome shotgun (WGS) entry which is preliminary data.</text>
</comment>
<accession>A0ABW4GND9</accession>
<name>A0ABW4GND9_9ACTN</name>
<keyword evidence="3" id="KW-0804">Transcription</keyword>
<dbReference type="PROSITE" id="PS50977">
    <property type="entry name" value="HTH_TETR_2"/>
    <property type="match status" value="1"/>
</dbReference>
<dbReference type="RefSeq" id="WP_219528384.1">
    <property type="nucleotide sequence ID" value="NZ_JAHKRM010000004.1"/>
</dbReference>
<reference evidence="7" key="1">
    <citation type="journal article" date="2019" name="Int. J. Syst. Evol. Microbiol.">
        <title>The Global Catalogue of Microorganisms (GCM) 10K type strain sequencing project: providing services to taxonomists for standard genome sequencing and annotation.</title>
        <authorList>
            <consortium name="The Broad Institute Genomics Platform"/>
            <consortium name="The Broad Institute Genome Sequencing Center for Infectious Disease"/>
            <person name="Wu L."/>
            <person name="Ma J."/>
        </authorList>
    </citation>
    <scope>NUCLEOTIDE SEQUENCE [LARGE SCALE GENOMIC DNA]</scope>
    <source>
        <strain evidence="7">CGMCC 1.15399</strain>
    </source>
</reference>
<dbReference type="InterPro" id="IPR050109">
    <property type="entry name" value="HTH-type_TetR-like_transc_reg"/>
</dbReference>